<dbReference type="Pfam" id="PF13333">
    <property type="entry name" value="rve_2"/>
    <property type="match status" value="1"/>
</dbReference>
<dbReference type="PANTHER" id="PTHR46889:SF4">
    <property type="entry name" value="TRANSPOSASE INSO FOR INSERTION SEQUENCE ELEMENT IS911B-RELATED"/>
    <property type="match status" value="1"/>
</dbReference>
<dbReference type="PANTHER" id="PTHR46889">
    <property type="entry name" value="TRANSPOSASE INSF FOR INSERTION SEQUENCE IS3B-RELATED"/>
    <property type="match status" value="1"/>
</dbReference>
<organism evidence="3 4">
    <name type="scientific">Amycolatopsis tolypomycina</name>
    <dbReference type="NCBI Taxonomy" id="208445"/>
    <lineage>
        <taxon>Bacteria</taxon>
        <taxon>Bacillati</taxon>
        <taxon>Actinomycetota</taxon>
        <taxon>Actinomycetes</taxon>
        <taxon>Pseudonocardiales</taxon>
        <taxon>Pseudonocardiaceae</taxon>
        <taxon>Amycolatopsis</taxon>
    </lineage>
</organism>
<dbReference type="InterPro" id="IPR036397">
    <property type="entry name" value="RNaseH_sf"/>
</dbReference>
<dbReference type="InterPro" id="IPR050900">
    <property type="entry name" value="Transposase_IS3/IS150/IS904"/>
</dbReference>
<protein>
    <submittedName>
        <fullName evidence="3">Transposase InsO and inactivated derivatives</fullName>
    </submittedName>
</protein>
<dbReference type="InterPro" id="IPR001584">
    <property type="entry name" value="Integrase_cat-core"/>
</dbReference>
<dbReference type="EMBL" id="FNSO01000004">
    <property type="protein sequence ID" value="SED43937.1"/>
    <property type="molecule type" value="Genomic_DNA"/>
</dbReference>
<dbReference type="InterPro" id="IPR012337">
    <property type="entry name" value="RNaseH-like_sf"/>
</dbReference>
<dbReference type="SUPFAM" id="SSF53098">
    <property type="entry name" value="Ribonuclease H-like"/>
    <property type="match status" value="1"/>
</dbReference>
<proteinExistence type="predicted"/>
<dbReference type="GO" id="GO:0015074">
    <property type="term" value="P:DNA integration"/>
    <property type="evidence" value="ECO:0007669"/>
    <property type="project" value="InterPro"/>
</dbReference>
<dbReference type="RefSeq" id="WP_244170719.1">
    <property type="nucleotide sequence ID" value="NZ_FNSO01000004.1"/>
</dbReference>
<dbReference type="AlphaFoldDB" id="A0A1H5ANH5"/>
<dbReference type="Pfam" id="PF13276">
    <property type="entry name" value="HTH_21"/>
    <property type="match status" value="1"/>
</dbReference>
<dbReference type="InterPro" id="IPR048020">
    <property type="entry name" value="Transpos_IS3"/>
</dbReference>
<evidence type="ECO:0000256" key="1">
    <source>
        <dbReference type="ARBA" id="ARBA00002286"/>
    </source>
</evidence>
<dbReference type="Pfam" id="PF00665">
    <property type="entry name" value="rve"/>
    <property type="match status" value="1"/>
</dbReference>
<name>A0A1H5ANH5_9PSEU</name>
<evidence type="ECO:0000313" key="3">
    <source>
        <dbReference type="EMBL" id="SED43937.1"/>
    </source>
</evidence>
<keyword evidence="4" id="KW-1185">Reference proteome</keyword>
<dbReference type="InterPro" id="IPR025948">
    <property type="entry name" value="HTH-like_dom"/>
</dbReference>
<reference evidence="4" key="1">
    <citation type="submission" date="2016-10" db="EMBL/GenBank/DDBJ databases">
        <authorList>
            <person name="Varghese N."/>
            <person name="Submissions S."/>
        </authorList>
    </citation>
    <scope>NUCLEOTIDE SEQUENCE [LARGE SCALE GENOMIC DNA]</scope>
    <source>
        <strain evidence="4">DSM 44544</strain>
    </source>
</reference>
<dbReference type="Gene3D" id="3.30.420.10">
    <property type="entry name" value="Ribonuclease H-like superfamily/Ribonuclease H"/>
    <property type="match status" value="1"/>
</dbReference>
<dbReference type="GO" id="GO:0003676">
    <property type="term" value="F:nucleic acid binding"/>
    <property type="evidence" value="ECO:0007669"/>
    <property type="project" value="InterPro"/>
</dbReference>
<sequence>MAAEKAHFDVTWMCRLLGVSRSGFYDWERRVVSAQARRREMLTAQIRAVFDSSHRTYGYRRVHAELQRSGVRVDDELVRRLMRTAGLLPVQVKPWRGLTVAGRAAGTIPDLLGRDFTAPAPGAKMVGDITQVNTGEGPLFLATVIDCYSKTILGWSVDKRYDTGLVSAAMTMAADRIPLPEGAIFHSDRGSQYTSYAFSRLLGQENIRQSVGRTGICYDNAMAESFFGKLKAEWIHHRTFATRTEARREIIKFIEGFYNTRRLHSALEYRPPREVLDEWFTQHQAA</sequence>
<dbReference type="PROSITE" id="PS50994">
    <property type="entry name" value="INTEGRASE"/>
    <property type="match status" value="1"/>
</dbReference>
<evidence type="ECO:0000313" key="4">
    <source>
        <dbReference type="Proteomes" id="UP000199622"/>
    </source>
</evidence>
<feature type="domain" description="Integrase catalytic" evidence="2">
    <location>
        <begin position="117"/>
        <end position="279"/>
    </location>
</feature>
<dbReference type="NCBIfam" id="NF033516">
    <property type="entry name" value="transpos_IS3"/>
    <property type="match status" value="1"/>
</dbReference>
<dbReference type="Proteomes" id="UP000199622">
    <property type="component" value="Unassembled WGS sequence"/>
</dbReference>
<gene>
    <name evidence="3" type="ORF">SAMN04489727_7873</name>
</gene>
<accession>A0A1H5ANH5</accession>
<evidence type="ECO:0000259" key="2">
    <source>
        <dbReference type="PROSITE" id="PS50994"/>
    </source>
</evidence>
<comment type="function">
    <text evidence="1">Involved in the transposition of the insertion sequence.</text>
</comment>